<sequence>MKKRHIEQIDVETGEIITGVYVGLYLNKRQNGFQKQGWLAMGQSALLKIAQAPLGDEARRVFFALAGSIDYENWIRVPQNELAELLGMKKGNFSRAISRLEHEGILLRGPKVGRSSTFRLNPELGWKGSAKNHREALNVHRRNTIERMKERGMSVVKEQPE</sequence>
<accession>A0A0H5Q8A7</accession>
<dbReference type="AlphaFoldDB" id="A0A0H5Q8A7"/>
<dbReference type="SUPFAM" id="SSF46785">
    <property type="entry name" value="Winged helix' DNA-binding domain"/>
    <property type="match status" value="1"/>
</dbReference>
<name>A0A0H5Q8A7_9ZZZZ</name>
<keyword evidence="1" id="KW-0614">Plasmid</keyword>
<proteinExistence type="predicted"/>
<reference evidence="1" key="2">
    <citation type="submission" date="2015-07" db="EMBL/GenBank/DDBJ databases">
        <title>Plasmids, circular viruses and viroids from rat gut.</title>
        <authorList>
            <person name="Jorgensen T.J."/>
            <person name="Hansen M.A."/>
            <person name="Xu Z."/>
            <person name="Tabak M.A."/>
            <person name="Sorensen S.J."/>
            <person name="Hansen L.H."/>
        </authorList>
    </citation>
    <scope>NUCLEOTIDE SEQUENCE</scope>
    <source>
        <plasmid evidence="1">pRGFK1668</plasmid>
    </source>
</reference>
<geneLocation type="plasmid" evidence="1">
    <name>pRGFK1668</name>
</geneLocation>
<organism evidence="1">
    <name type="scientific">uncultured prokaryote</name>
    <dbReference type="NCBI Taxonomy" id="198431"/>
    <lineage>
        <taxon>unclassified sequences</taxon>
        <taxon>environmental samples</taxon>
    </lineage>
</organism>
<dbReference type="InterPro" id="IPR036388">
    <property type="entry name" value="WH-like_DNA-bd_sf"/>
</dbReference>
<dbReference type="EMBL" id="LN854173">
    <property type="protein sequence ID" value="CRY97635.1"/>
    <property type="molecule type" value="Genomic_DNA"/>
</dbReference>
<dbReference type="Gene3D" id="1.10.10.10">
    <property type="entry name" value="Winged helix-like DNA-binding domain superfamily/Winged helix DNA-binding domain"/>
    <property type="match status" value="1"/>
</dbReference>
<evidence type="ECO:0008006" key="2">
    <source>
        <dbReference type="Google" id="ProtNLM"/>
    </source>
</evidence>
<evidence type="ECO:0000313" key="1">
    <source>
        <dbReference type="EMBL" id="CRY97635.1"/>
    </source>
</evidence>
<protein>
    <recommendedName>
        <fullName evidence="2">HTH crp-type domain-containing protein</fullName>
    </recommendedName>
</protein>
<dbReference type="InterPro" id="IPR036390">
    <property type="entry name" value="WH_DNA-bd_sf"/>
</dbReference>
<reference evidence="1" key="1">
    <citation type="submission" date="2015-06" db="EMBL/GenBank/DDBJ databases">
        <authorList>
            <person name="Joergensen T."/>
        </authorList>
    </citation>
    <scope>NUCLEOTIDE SEQUENCE</scope>
    <source>
        <plasmid evidence="1">pRGFK1668</plasmid>
    </source>
</reference>